<dbReference type="Proteomes" id="UP000694888">
    <property type="component" value="Unplaced"/>
</dbReference>
<accession>A0ABM1VQL0</accession>
<protein>
    <submittedName>
        <fullName evidence="2">Uncharacterized protein LOC106011291</fullName>
    </submittedName>
</protein>
<sequence>MDSHNRGRGNRGRLRALSPIREVSGIVPVQVVPKGTKLMKGASGHAPILVQALPPEVTDPKPKMKPSDRHYTAVDQVVADYLHYARYGQVAPVLYGGGAGGGGLNCACCVDRNRENVARKLALQRGDDPNTVRPLSPARDLPEHYALPSTSQAMYTGRGIPSSNSYNDNTGKHTVRFQDDENARTHYHSPRTKQLVLSPPHAQEPWTHYQPTPYAGTFLNPEFNRPFVRQSADEESVWLSIEQNHIFDSVLEADSKFKNSMDKLQTHLKNNFTLPQDAVLLDKVDEQEDY</sequence>
<keyword evidence="1" id="KW-1185">Reference proteome</keyword>
<evidence type="ECO:0000313" key="2">
    <source>
        <dbReference type="RefSeq" id="XP_035824702.1"/>
    </source>
</evidence>
<gene>
    <name evidence="2" type="primary">LOC106011291</name>
</gene>
<evidence type="ECO:0000313" key="1">
    <source>
        <dbReference type="Proteomes" id="UP000694888"/>
    </source>
</evidence>
<reference evidence="2" key="1">
    <citation type="submission" date="2025-08" db="UniProtKB">
        <authorList>
            <consortium name="RefSeq"/>
        </authorList>
    </citation>
    <scope>IDENTIFICATION</scope>
</reference>
<dbReference type="GeneID" id="106011291"/>
<proteinExistence type="predicted"/>
<name>A0ABM1VQL0_APLCA</name>
<organism evidence="1 2">
    <name type="scientific">Aplysia californica</name>
    <name type="common">California sea hare</name>
    <dbReference type="NCBI Taxonomy" id="6500"/>
    <lineage>
        <taxon>Eukaryota</taxon>
        <taxon>Metazoa</taxon>
        <taxon>Spiralia</taxon>
        <taxon>Lophotrochozoa</taxon>
        <taxon>Mollusca</taxon>
        <taxon>Gastropoda</taxon>
        <taxon>Heterobranchia</taxon>
        <taxon>Euthyneura</taxon>
        <taxon>Tectipleura</taxon>
        <taxon>Aplysiida</taxon>
        <taxon>Aplysioidea</taxon>
        <taxon>Aplysiidae</taxon>
        <taxon>Aplysia</taxon>
    </lineage>
</organism>
<dbReference type="RefSeq" id="XP_035824702.1">
    <property type="nucleotide sequence ID" value="XM_035968809.1"/>
</dbReference>